<dbReference type="SMART" id="SM00155">
    <property type="entry name" value="PLDc"/>
    <property type="match status" value="2"/>
</dbReference>
<keyword evidence="7 12" id="KW-1133">Transmembrane helix</keyword>
<feature type="transmembrane region" description="Helical" evidence="12">
    <location>
        <begin position="5"/>
        <end position="23"/>
    </location>
</feature>
<dbReference type="InterPro" id="IPR025202">
    <property type="entry name" value="PLD-like_dom"/>
</dbReference>
<comment type="subcellular location">
    <subcellularLocation>
        <location evidence="1 12">Cell membrane</location>
        <topology evidence="1 12">Multi-pass membrane protein</topology>
    </subcellularLocation>
</comment>
<comment type="function">
    <text evidence="12">Catalyzes the reversible phosphatidyl group transfer from one phosphatidylglycerol molecule to another to form cardiolipin (CL) (diphosphatidylglycerol) and glycerol.</text>
</comment>
<dbReference type="EC" id="2.7.8.-" evidence="12 13"/>
<dbReference type="Proteomes" id="UP000078516">
    <property type="component" value="Unassembled WGS sequence"/>
</dbReference>
<evidence type="ECO:0000256" key="2">
    <source>
        <dbReference type="ARBA" id="ARBA00022475"/>
    </source>
</evidence>
<dbReference type="InterPro" id="IPR027379">
    <property type="entry name" value="CLS_N"/>
</dbReference>
<dbReference type="SUPFAM" id="SSF56024">
    <property type="entry name" value="Phospholipase D/nuclease"/>
    <property type="match status" value="2"/>
</dbReference>
<evidence type="ECO:0000256" key="8">
    <source>
        <dbReference type="ARBA" id="ARBA00023098"/>
    </source>
</evidence>
<dbReference type="GO" id="GO:0008808">
    <property type="term" value="F:cardiolipin synthase activity"/>
    <property type="evidence" value="ECO:0007669"/>
    <property type="project" value="UniProtKB-UniRule"/>
</dbReference>
<feature type="active site" evidence="12">
    <location>
        <position position="403"/>
    </location>
</feature>
<evidence type="ECO:0000256" key="7">
    <source>
        <dbReference type="ARBA" id="ARBA00022989"/>
    </source>
</evidence>
<dbReference type="InterPro" id="IPR030874">
    <property type="entry name" value="Cardiolipin_synth_Firmi"/>
</dbReference>
<dbReference type="HAMAP" id="MF_01916">
    <property type="entry name" value="Cardiolipin_synth_Cls"/>
    <property type="match status" value="1"/>
</dbReference>
<dbReference type="Pfam" id="PF13091">
    <property type="entry name" value="PLDc_2"/>
    <property type="match status" value="2"/>
</dbReference>
<organism evidence="15 16">
    <name type="scientific">Enterococcus thailandicus</name>
    <dbReference type="NCBI Taxonomy" id="417368"/>
    <lineage>
        <taxon>Bacteria</taxon>
        <taxon>Bacillati</taxon>
        <taxon>Bacillota</taxon>
        <taxon>Bacilli</taxon>
        <taxon>Lactobacillales</taxon>
        <taxon>Enterococcaceae</taxon>
        <taxon>Enterococcus</taxon>
    </lineage>
</organism>
<feature type="active site" evidence="12">
    <location>
        <position position="401"/>
    </location>
</feature>
<dbReference type="GO" id="GO:0005886">
    <property type="term" value="C:plasma membrane"/>
    <property type="evidence" value="ECO:0007669"/>
    <property type="project" value="UniProtKB-SubCell"/>
</dbReference>
<evidence type="ECO:0000256" key="10">
    <source>
        <dbReference type="ARBA" id="ARBA00023209"/>
    </source>
</evidence>
<dbReference type="Gene3D" id="3.30.870.10">
    <property type="entry name" value="Endonuclease Chain A"/>
    <property type="match status" value="2"/>
</dbReference>
<dbReference type="GO" id="GO:0032049">
    <property type="term" value="P:cardiolipin biosynthetic process"/>
    <property type="evidence" value="ECO:0007669"/>
    <property type="project" value="UniProtKB-UniRule"/>
</dbReference>
<keyword evidence="3 12" id="KW-0444">Lipid biosynthesis</keyword>
<dbReference type="CDD" id="cd09112">
    <property type="entry name" value="PLDc_CLS_2"/>
    <property type="match status" value="1"/>
</dbReference>
<keyword evidence="8 12" id="KW-0443">Lipid metabolism</keyword>
<protein>
    <recommendedName>
        <fullName evidence="12 13">Cardiolipin synthase</fullName>
        <shortName evidence="12">CL synthase</shortName>
        <ecNumber evidence="12 13">2.7.8.-</ecNumber>
    </recommendedName>
</protein>
<evidence type="ECO:0000256" key="6">
    <source>
        <dbReference type="ARBA" id="ARBA00022737"/>
    </source>
</evidence>
<dbReference type="CDD" id="cd09110">
    <property type="entry name" value="PLDc_CLS_1"/>
    <property type="match status" value="1"/>
</dbReference>
<evidence type="ECO:0000256" key="3">
    <source>
        <dbReference type="ARBA" id="ARBA00022516"/>
    </source>
</evidence>
<dbReference type="InterPro" id="IPR001736">
    <property type="entry name" value="PLipase_D/transphosphatidylase"/>
</dbReference>
<dbReference type="AlphaFoldDB" id="A0A179EPI0"/>
<feature type="active site" evidence="12">
    <location>
        <position position="217"/>
    </location>
</feature>
<keyword evidence="11 12" id="KW-1208">Phospholipid metabolism</keyword>
<dbReference type="PANTHER" id="PTHR21248:SF22">
    <property type="entry name" value="PHOSPHOLIPASE D"/>
    <property type="match status" value="1"/>
</dbReference>
<evidence type="ECO:0000256" key="9">
    <source>
        <dbReference type="ARBA" id="ARBA00023136"/>
    </source>
</evidence>
<evidence type="ECO:0000313" key="15">
    <source>
        <dbReference type="EMBL" id="OAQ54962.1"/>
    </source>
</evidence>
<dbReference type="Pfam" id="PF13396">
    <property type="entry name" value="PLDc_N"/>
    <property type="match status" value="1"/>
</dbReference>
<feature type="active site" evidence="12">
    <location>
        <position position="219"/>
    </location>
</feature>
<accession>A0A179EPI0</accession>
<sequence length="483" mass="55625">MVGFIVSAIYLINAVFALITILIKPRDVAAIWAWLLVLFALPIVGFVLYLFFGRGLTDKKKFYLRQSDLKELENFQNFRDDTIEHYDSQTNEIEKQTFVDFFSSLNQMPLTRKNGLTLLTDGQEKLTSLLKDIEEAQHSIHIEYYAFVTDEIGNQILRLLEKKAAQGVQVRLLYDAFGSHGTKAKDFNQLIANGGEAQTFLTSQEALLRFRLNYHDHRKIVVIDGKIGYTGGFNIADQYVYTTKKFGYWRDTHIRIFGAAASLLQLRFLMDWNVSVSEEKKVGYHLDYFFKKVDENNEQHGNADIQLVSSGPNNEREQIKLAFIKLITSAKKRIWIQTPYLVLDESVIAALKIAAASGVHVKIMIPNKPDHPFIYRATQYYARQLIKENIEILVYEAGFLHAKTLIMDDEICMVGSANQDIRSYRLNFETSAVIYDHKFLEQLSNKFLEDEENCSAMTTETVKEMSTWLLFKQQISRLLSPIL</sequence>
<proteinExistence type="inferred from homology"/>
<dbReference type="NCBIfam" id="TIGR04265">
    <property type="entry name" value="bac_cardiolipin"/>
    <property type="match status" value="1"/>
</dbReference>
<keyword evidence="9 12" id="KW-0472">Membrane</keyword>
<feature type="transmembrane region" description="Helical" evidence="12">
    <location>
        <begin position="29"/>
        <end position="52"/>
    </location>
</feature>
<reference evidence="15 16" key="1">
    <citation type="submission" date="2016-04" db="EMBL/GenBank/DDBJ databases">
        <title>Draft genome of an Enterococcus thailandicus strain isolated from bovine feces.</title>
        <authorList>
            <person name="Beukers A.G."/>
            <person name="Zaheer R."/>
            <person name="Goji N."/>
            <person name="Cook S.R."/>
            <person name="Amoako K."/>
            <person name="Chaves A.V."/>
            <person name="Ward M.P."/>
            <person name="Mcallister T.A."/>
        </authorList>
    </citation>
    <scope>NUCLEOTIDE SEQUENCE [LARGE SCALE GENOMIC DNA]</scope>
    <source>
        <strain evidence="15 16">F0711D 46</strain>
    </source>
</reference>
<comment type="catalytic activity">
    <reaction evidence="12">
        <text>2 a 1,2-diacyl-sn-glycero-3-phospho-(1'-sn-glycerol) = a cardiolipin + glycerol</text>
        <dbReference type="Rhea" id="RHEA:31451"/>
        <dbReference type="ChEBI" id="CHEBI:17754"/>
        <dbReference type="ChEBI" id="CHEBI:62237"/>
        <dbReference type="ChEBI" id="CHEBI:64716"/>
    </reaction>
</comment>
<comment type="similarity">
    <text evidence="12">Belongs to the phospholipase D family. Cardiolipin synthase subfamily.</text>
</comment>
<evidence type="ECO:0000259" key="14">
    <source>
        <dbReference type="PROSITE" id="PS50035"/>
    </source>
</evidence>
<dbReference type="EMBL" id="LWMN01000016">
    <property type="protein sequence ID" value="OAQ54962.1"/>
    <property type="molecule type" value="Genomic_DNA"/>
</dbReference>
<feature type="active site" evidence="12">
    <location>
        <position position="408"/>
    </location>
</feature>
<evidence type="ECO:0000256" key="4">
    <source>
        <dbReference type="ARBA" id="ARBA00022679"/>
    </source>
</evidence>
<evidence type="ECO:0000256" key="12">
    <source>
        <dbReference type="HAMAP-Rule" id="MF_01916"/>
    </source>
</evidence>
<comment type="caution">
    <text evidence="15">The sequence shown here is derived from an EMBL/GenBank/DDBJ whole genome shotgun (WGS) entry which is preliminary data.</text>
</comment>
<gene>
    <name evidence="15" type="ORF">A6E74_10175</name>
</gene>
<keyword evidence="10 12" id="KW-0594">Phospholipid biosynthesis</keyword>
<name>A0A179EPI0_ENTTH</name>
<keyword evidence="5 12" id="KW-0812">Transmembrane</keyword>
<keyword evidence="2 12" id="KW-1003">Cell membrane</keyword>
<feature type="active site" evidence="12">
    <location>
        <position position="224"/>
    </location>
</feature>
<evidence type="ECO:0000256" key="13">
    <source>
        <dbReference type="NCBIfam" id="TIGR04265"/>
    </source>
</evidence>
<keyword evidence="6" id="KW-0677">Repeat</keyword>
<evidence type="ECO:0000313" key="16">
    <source>
        <dbReference type="Proteomes" id="UP000078516"/>
    </source>
</evidence>
<evidence type="ECO:0000256" key="11">
    <source>
        <dbReference type="ARBA" id="ARBA00023264"/>
    </source>
</evidence>
<dbReference type="PROSITE" id="PS50035">
    <property type="entry name" value="PLD"/>
    <property type="match status" value="2"/>
</dbReference>
<keyword evidence="4 12" id="KW-0808">Transferase</keyword>
<feature type="domain" description="PLD phosphodiesterase" evidence="14">
    <location>
        <begin position="396"/>
        <end position="423"/>
    </location>
</feature>
<keyword evidence="16" id="KW-1185">Reference proteome</keyword>
<dbReference type="PANTHER" id="PTHR21248">
    <property type="entry name" value="CARDIOLIPIN SYNTHASE"/>
    <property type="match status" value="1"/>
</dbReference>
<dbReference type="RefSeq" id="WP_067484788.1">
    <property type="nucleotide sequence ID" value="NZ_BSWU01000010.1"/>
</dbReference>
<dbReference type="InterPro" id="IPR022924">
    <property type="entry name" value="Cardiolipin_synthase"/>
</dbReference>
<feature type="domain" description="PLD phosphodiesterase" evidence="14">
    <location>
        <begin position="212"/>
        <end position="239"/>
    </location>
</feature>
<evidence type="ECO:0000256" key="5">
    <source>
        <dbReference type="ARBA" id="ARBA00022692"/>
    </source>
</evidence>
<evidence type="ECO:0000256" key="1">
    <source>
        <dbReference type="ARBA" id="ARBA00004651"/>
    </source>
</evidence>